<dbReference type="InterPro" id="IPR014337">
    <property type="entry name" value="Ectoine_EhuB"/>
</dbReference>
<proteinExistence type="predicted"/>
<dbReference type="InterPro" id="IPR001638">
    <property type="entry name" value="Solute-binding_3/MltF_N"/>
</dbReference>
<accession>A0A261S3L0</accession>
<dbReference type="Proteomes" id="UP000216020">
    <property type="component" value="Unassembled WGS sequence"/>
</dbReference>
<keyword evidence="1" id="KW-0732">Signal</keyword>
<dbReference type="PANTHER" id="PTHR35936">
    <property type="entry name" value="MEMBRANE-BOUND LYTIC MUREIN TRANSGLYCOSYLASE F"/>
    <property type="match status" value="1"/>
</dbReference>
<organism evidence="3 4">
    <name type="scientific">Bordetella genomosp. 10</name>
    <dbReference type="NCBI Taxonomy" id="1416804"/>
    <lineage>
        <taxon>Bacteria</taxon>
        <taxon>Pseudomonadati</taxon>
        <taxon>Pseudomonadota</taxon>
        <taxon>Betaproteobacteria</taxon>
        <taxon>Burkholderiales</taxon>
        <taxon>Alcaligenaceae</taxon>
        <taxon>Bordetella</taxon>
    </lineage>
</organism>
<dbReference type="NCBIfam" id="TIGR02995">
    <property type="entry name" value="ectoine_ehuB"/>
    <property type="match status" value="1"/>
</dbReference>
<dbReference type="SMART" id="SM00062">
    <property type="entry name" value="PBPb"/>
    <property type="match status" value="1"/>
</dbReference>
<comment type="caution">
    <text evidence="3">The sequence shown here is derived from an EMBL/GenBank/DDBJ whole genome shotgun (WGS) entry which is preliminary data.</text>
</comment>
<name>A0A261S3L0_9BORD</name>
<protein>
    <submittedName>
        <fullName evidence="3">Ectoine/hydroxyectoine ABC transporter substrate-binding protein EhuB</fullName>
    </submittedName>
</protein>
<sequence length="308" mass="32343">MPGRNRPAQRVNHQNHTGNAMIKFNPKKFVAISAALAGVVTGAAGYASPTVNVDTLTVGIGNNKPWAYKDTDGEIKGINADIVKAVFQSLGVKKLNFVVSDFGSLIPGLLSKRYDVVDSGIVLTPERCKLVEFGDPELSSLDALLVAKGNPKGIHGFEDVLKNPKITIGGTRGSQQAKNAAAAGVTGDQLQQFQNTESSVAALTSHRVDGLVFTSGTANALLERPNLANEIERAKPFKGPTDPKTGEVLVSYVGAAFSKDNAALRDAFNAKLAELKADGTVQKIAAKYGFTPEEKAPDGLVSAKICAG</sequence>
<feature type="domain" description="Solute-binding protein family 3/N-terminal" evidence="2">
    <location>
        <begin position="55"/>
        <end position="292"/>
    </location>
</feature>
<evidence type="ECO:0000256" key="1">
    <source>
        <dbReference type="ARBA" id="ARBA00022729"/>
    </source>
</evidence>
<dbReference type="Pfam" id="PF00497">
    <property type="entry name" value="SBP_bac_3"/>
    <property type="match status" value="1"/>
</dbReference>
<dbReference type="SUPFAM" id="SSF53850">
    <property type="entry name" value="Periplasmic binding protein-like II"/>
    <property type="match status" value="1"/>
</dbReference>
<dbReference type="EMBL" id="NEVM01000005">
    <property type="protein sequence ID" value="OZI31380.1"/>
    <property type="molecule type" value="Genomic_DNA"/>
</dbReference>
<reference evidence="4" key="1">
    <citation type="submission" date="2017-05" db="EMBL/GenBank/DDBJ databases">
        <title>Complete and WGS of Bordetella genogroups.</title>
        <authorList>
            <person name="Spilker T."/>
            <person name="Lipuma J."/>
        </authorList>
    </citation>
    <scope>NUCLEOTIDE SEQUENCE [LARGE SCALE GENOMIC DNA]</scope>
    <source>
        <strain evidence="4">AU16122</strain>
    </source>
</reference>
<keyword evidence="4" id="KW-1185">Reference proteome</keyword>
<evidence type="ECO:0000313" key="4">
    <source>
        <dbReference type="Proteomes" id="UP000216020"/>
    </source>
</evidence>
<dbReference type="Gene3D" id="3.40.190.10">
    <property type="entry name" value="Periplasmic binding protein-like II"/>
    <property type="match status" value="2"/>
</dbReference>
<dbReference type="PANTHER" id="PTHR35936:SF17">
    <property type="entry name" value="ARGININE-BINDING EXTRACELLULAR PROTEIN ARTP"/>
    <property type="match status" value="1"/>
</dbReference>
<gene>
    <name evidence="3" type="ORF">CAL29_26080</name>
</gene>
<dbReference type="OrthoDB" id="9768183at2"/>
<evidence type="ECO:0000313" key="3">
    <source>
        <dbReference type="EMBL" id="OZI31380.1"/>
    </source>
</evidence>
<dbReference type="GO" id="GO:0051470">
    <property type="term" value="P:ectoine transmembrane transport"/>
    <property type="evidence" value="ECO:0007669"/>
    <property type="project" value="InterPro"/>
</dbReference>
<evidence type="ECO:0000259" key="2">
    <source>
        <dbReference type="SMART" id="SM00062"/>
    </source>
</evidence>
<dbReference type="GO" id="GO:0033294">
    <property type="term" value="F:ectoine binding"/>
    <property type="evidence" value="ECO:0007669"/>
    <property type="project" value="InterPro"/>
</dbReference>
<dbReference type="AlphaFoldDB" id="A0A261S3L0"/>